<dbReference type="EMBL" id="UGTA01000002">
    <property type="protein sequence ID" value="SUB76403.1"/>
    <property type="molecule type" value="Genomic_DNA"/>
</dbReference>
<evidence type="ECO:0000313" key="3">
    <source>
        <dbReference type="EMBL" id="SUB76403.1"/>
    </source>
</evidence>
<dbReference type="InterPro" id="IPR014147">
    <property type="entry name" value="T4SS_TrbJ"/>
</dbReference>
<proteinExistence type="predicted"/>
<dbReference type="AlphaFoldDB" id="A0A379DGJ8"/>
<reference evidence="3 4" key="1">
    <citation type="submission" date="2018-06" db="EMBL/GenBank/DDBJ databases">
        <authorList>
            <consortium name="Pathogen Informatics"/>
            <person name="Doyle S."/>
        </authorList>
    </citation>
    <scope>NUCLEOTIDE SEQUENCE [LARGE SCALE GENOMIC DNA]</scope>
    <source>
        <strain evidence="3 4">NCTC12872</strain>
    </source>
</reference>
<keyword evidence="2" id="KW-0732">Signal</keyword>
<dbReference type="Proteomes" id="UP000255417">
    <property type="component" value="Unassembled WGS sequence"/>
</dbReference>
<dbReference type="SUPFAM" id="SSF101082">
    <property type="entry name" value="Typo IV secretion system protein TraC"/>
    <property type="match status" value="1"/>
</dbReference>
<organism evidence="3 4">
    <name type="scientific">Phocoenobacter uteri</name>
    <dbReference type="NCBI Taxonomy" id="146806"/>
    <lineage>
        <taxon>Bacteria</taxon>
        <taxon>Pseudomonadati</taxon>
        <taxon>Pseudomonadota</taxon>
        <taxon>Gammaproteobacteria</taxon>
        <taxon>Pasteurellales</taxon>
        <taxon>Pasteurellaceae</taxon>
        <taxon>Phocoenobacter</taxon>
    </lineage>
</organism>
<accession>A0A379DGJ8</accession>
<evidence type="ECO:0000313" key="4">
    <source>
        <dbReference type="Proteomes" id="UP000255417"/>
    </source>
</evidence>
<evidence type="ECO:0000256" key="2">
    <source>
        <dbReference type="SAM" id="SignalP"/>
    </source>
</evidence>
<gene>
    <name evidence="3" type="ORF">NCTC12872_02031</name>
</gene>
<evidence type="ECO:0000256" key="1">
    <source>
        <dbReference type="SAM" id="Coils"/>
    </source>
</evidence>
<name>A0A379DGJ8_9PAST</name>
<keyword evidence="4" id="KW-1185">Reference proteome</keyword>
<sequence>MKTFKLKSLLAILVLSSISVKSTAGGIPTFDGLNVVQSTISALNTVHQYQKQIQEYRTQLLQYENQLRNSLAPAAYIWAEAQQTMQDLQRTVNALQNLQNQMGGVNEYLKRFKDISYYQNANCYYTPQDCIEEFKEQREIFSKLQNRANEDLYKGIDFQQEQLNRDARKLQNLQSNAQSAQGQMAALQYANQLAAEQSNQILQLRAILLTQMKALNVAQQVSASRQAQIEGATNKLHATGNTMGLRP</sequence>
<dbReference type="OrthoDB" id="7469703at2"/>
<feature type="signal peptide" evidence="2">
    <location>
        <begin position="1"/>
        <end position="24"/>
    </location>
</feature>
<protein>
    <submittedName>
        <fullName evidence="3">Conjugal transfer protein TrbJ</fullName>
    </submittedName>
</protein>
<dbReference type="RefSeq" id="WP_115316484.1">
    <property type="nucleotide sequence ID" value="NZ_LWIF01000002.1"/>
</dbReference>
<feature type="coiled-coil region" evidence="1">
    <location>
        <begin position="46"/>
        <end position="101"/>
    </location>
</feature>
<feature type="chain" id="PRO_5017012799" evidence="2">
    <location>
        <begin position="25"/>
        <end position="247"/>
    </location>
</feature>
<feature type="coiled-coil region" evidence="1">
    <location>
        <begin position="156"/>
        <end position="190"/>
    </location>
</feature>
<dbReference type="NCBIfam" id="TIGR02780">
    <property type="entry name" value="TrbJ_Ti"/>
    <property type="match status" value="1"/>
</dbReference>
<keyword evidence="1" id="KW-0175">Coiled coil</keyword>